<keyword evidence="1" id="KW-0812">Transmembrane</keyword>
<comment type="caution">
    <text evidence="2">The sequence shown here is derived from an EMBL/GenBank/DDBJ whole genome shotgun (WGS) entry which is preliminary data.</text>
</comment>
<keyword evidence="3" id="KW-1185">Reference proteome</keyword>
<evidence type="ECO:0000256" key="1">
    <source>
        <dbReference type="SAM" id="Phobius"/>
    </source>
</evidence>
<reference evidence="2 3" key="1">
    <citation type="journal article" date="2022" name="Nat. Genet.">
        <title>Improved pea reference genome and pan-genome highlight genomic features and evolutionary characteristics.</title>
        <authorList>
            <person name="Yang T."/>
            <person name="Liu R."/>
            <person name="Luo Y."/>
            <person name="Hu S."/>
            <person name="Wang D."/>
            <person name="Wang C."/>
            <person name="Pandey M.K."/>
            <person name="Ge S."/>
            <person name="Xu Q."/>
            <person name="Li N."/>
            <person name="Li G."/>
            <person name="Huang Y."/>
            <person name="Saxena R.K."/>
            <person name="Ji Y."/>
            <person name="Li M."/>
            <person name="Yan X."/>
            <person name="He Y."/>
            <person name="Liu Y."/>
            <person name="Wang X."/>
            <person name="Xiang C."/>
            <person name="Varshney R.K."/>
            <person name="Ding H."/>
            <person name="Gao S."/>
            <person name="Zong X."/>
        </authorList>
    </citation>
    <scope>NUCLEOTIDE SEQUENCE [LARGE SCALE GENOMIC DNA]</scope>
    <source>
        <strain evidence="2 3">cv. Zhongwan 6</strain>
    </source>
</reference>
<dbReference type="AlphaFoldDB" id="A0A9D4WLE8"/>
<organism evidence="2 3">
    <name type="scientific">Pisum sativum</name>
    <name type="common">Garden pea</name>
    <name type="synonym">Lathyrus oleraceus</name>
    <dbReference type="NCBI Taxonomy" id="3888"/>
    <lineage>
        <taxon>Eukaryota</taxon>
        <taxon>Viridiplantae</taxon>
        <taxon>Streptophyta</taxon>
        <taxon>Embryophyta</taxon>
        <taxon>Tracheophyta</taxon>
        <taxon>Spermatophyta</taxon>
        <taxon>Magnoliopsida</taxon>
        <taxon>eudicotyledons</taxon>
        <taxon>Gunneridae</taxon>
        <taxon>Pentapetalae</taxon>
        <taxon>rosids</taxon>
        <taxon>fabids</taxon>
        <taxon>Fabales</taxon>
        <taxon>Fabaceae</taxon>
        <taxon>Papilionoideae</taxon>
        <taxon>50 kb inversion clade</taxon>
        <taxon>NPAAA clade</taxon>
        <taxon>Hologalegina</taxon>
        <taxon>IRL clade</taxon>
        <taxon>Fabeae</taxon>
        <taxon>Lathyrus</taxon>
    </lineage>
</organism>
<evidence type="ECO:0000313" key="3">
    <source>
        <dbReference type="Proteomes" id="UP001058974"/>
    </source>
</evidence>
<protein>
    <submittedName>
        <fullName evidence="2">Uncharacterized protein</fullName>
    </submittedName>
</protein>
<dbReference type="InterPro" id="IPR012876">
    <property type="entry name" value="DUF1677_pln"/>
</dbReference>
<dbReference type="PANTHER" id="PTHR33108:SF85">
    <property type="entry name" value="DUF1677 FAMILY PROTEIN"/>
    <property type="match status" value="1"/>
</dbReference>
<sequence length="201" mass="22759">MCEIRIQNQNQNKKYSRKAIKALKCAIPYLVLCFSAAILSGKRSDNSTIINYHHRTTSFTIFPIQYGFSIPMASIETVQCYCCGLTEECTRPYIDRVRDCYHGRWICGLCVEAVKEETLKSQRDITTDEALKRHMKFRALSSSPPNKPALDLILAVKHLFFRSFDSPRKEGFSFGRSRSCFSSTVNGGTTTTQAVKEGETS</sequence>
<dbReference type="Gramene" id="Psat5g035040.1">
    <property type="protein sequence ID" value="Psat5g035040.1.cds"/>
    <property type="gene ID" value="Psat5g035040"/>
</dbReference>
<dbReference type="EMBL" id="JAMSHJ010000005">
    <property type="protein sequence ID" value="KAI5403935.1"/>
    <property type="molecule type" value="Genomic_DNA"/>
</dbReference>
<accession>A0A9D4WLE8</accession>
<evidence type="ECO:0000313" key="2">
    <source>
        <dbReference type="EMBL" id="KAI5403935.1"/>
    </source>
</evidence>
<dbReference type="Gramene" id="PSAT_LOCUS23877_t1">
    <property type="protein sequence ID" value="CAL5204917.1"/>
    <property type="gene ID" value="PSAT_LOCUS23877"/>
</dbReference>
<dbReference type="OrthoDB" id="1911663at2759"/>
<keyword evidence="1" id="KW-0472">Membrane</keyword>
<proteinExistence type="predicted"/>
<feature type="transmembrane region" description="Helical" evidence="1">
    <location>
        <begin position="21"/>
        <end position="41"/>
    </location>
</feature>
<dbReference type="Proteomes" id="UP001058974">
    <property type="component" value="Chromosome 5"/>
</dbReference>
<dbReference type="Gramene" id="Psat05G0118200-T1">
    <property type="protein sequence ID" value="KAI5403935.1"/>
    <property type="gene ID" value="KIW84_051182"/>
</dbReference>
<gene>
    <name evidence="2" type="ORF">KIW84_051182</name>
</gene>
<dbReference type="Pfam" id="PF07911">
    <property type="entry name" value="DUF1677"/>
    <property type="match status" value="1"/>
</dbReference>
<dbReference type="PANTHER" id="PTHR33108">
    <property type="entry name" value="OS01G0745000 PROTEIN"/>
    <property type="match status" value="1"/>
</dbReference>
<keyword evidence="1" id="KW-1133">Transmembrane helix</keyword>
<name>A0A9D4WLE8_PEA</name>